<dbReference type="Gene3D" id="3.30.750.24">
    <property type="entry name" value="STAS domain"/>
    <property type="match status" value="1"/>
</dbReference>
<keyword evidence="1" id="KW-0472">Membrane</keyword>
<reference evidence="4" key="1">
    <citation type="submission" date="2016-02" db="EMBL/GenBank/DDBJ databases">
        <authorList>
            <person name="Holder M.E."/>
            <person name="Ajami N.J."/>
            <person name="Petrosino J.F."/>
        </authorList>
    </citation>
    <scope>NUCLEOTIDE SEQUENCE [LARGE SCALE GENOMIC DNA]</scope>
    <source>
        <strain evidence="4">DSM 12838</strain>
    </source>
</reference>
<keyword evidence="1" id="KW-0812">Transmembrane</keyword>
<dbReference type="InterPro" id="IPR058548">
    <property type="entry name" value="MlaB-like_STAS"/>
</dbReference>
<evidence type="ECO:0000313" key="4">
    <source>
        <dbReference type="Proteomes" id="UP000063964"/>
    </source>
</evidence>
<dbReference type="GO" id="GO:0005548">
    <property type="term" value="F:phospholipid transporter activity"/>
    <property type="evidence" value="ECO:0007669"/>
    <property type="project" value="TreeGrafter"/>
</dbReference>
<dbReference type="AlphaFoldDB" id="A0A109W651"/>
<dbReference type="GO" id="GO:0043190">
    <property type="term" value="C:ATP-binding cassette (ABC) transporter complex"/>
    <property type="evidence" value="ECO:0007669"/>
    <property type="project" value="InterPro"/>
</dbReference>
<dbReference type="Proteomes" id="UP000063964">
    <property type="component" value="Chromosome"/>
</dbReference>
<gene>
    <name evidence="3" type="ORF">AXF15_08525</name>
</gene>
<evidence type="ECO:0000256" key="1">
    <source>
        <dbReference type="SAM" id="Phobius"/>
    </source>
</evidence>
<evidence type="ECO:0000313" key="3">
    <source>
        <dbReference type="EMBL" id="AMD93136.1"/>
    </source>
</evidence>
<dbReference type="KEGG" id="doa:AXF15_08525"/>
<organism evidence="3 4">
    <name type="scientific">Desulfomicrobium orale DSM 12838</name>
    <dbReference type="NCBI Taxonomy" id="888061"/>
    <lineage>
        <taxon>Bacteria</taxon>
        <taxon>Pseudomonadati</taxon>
        <taxon>Thermodesulfobacteriota</taxon>
        <taxon>Desulfovibrionia</taxon>
        <taxon>Desulfovibrionales</taxon>
        <taxon>Desulfomicrobiaceae</taxon>
        <taxon>Desulfomicrobium</taxon>
    </lineage>
</organism>
<keyword evidence="4" id="KW-1185">Reference proteome</keyword>
<dbReference type="Pfam" id="PF02405">
    <property type="entry name" value="MlaE"/>
    <property type="match status" value="1"/>
</dbReference>
<dbReference type="InterPro" id="IPR030802">
    <property type="entry name" value="Permease_MalE"/>
</dbReference>
<feature type="transmembrane region" description="Helical" evidence="1">
    <location>
        <begin position="166"/>
        <end position="184"/>
    </location>
</feature>
<dbReference type="EMBL" id="CP014230">
    <property type="protein sequence ID" value="AMD93136.1"/>
    <property type="molecule type" value="Genomic_DNA"/>
</dbReference>
<dbReference type="InterPro" id="IPR002645">
    <property type="entry name" value="STAS_dom"/>
</dbReference>
<dbReference type="PANTHER" id="PTHR30188">
    <property type="entry name" value="ABC TRANSPORTER PERMEASE PROTEIN-RELATED"/>
    <property type="match status" value="1"/>
</dbReference>
<accession>A0A109W651</accession>
<feature type="transmembrane region" description="Helical" evidence="1">
    <location>
        <begin position="259"/>
        <end position="279"/>
    </location>
</feature>
<evidence type="ECO:0000259" key="2">
    <source>
        <dbReference type="PROSITE" id="PS50801"/>
    </source>
</evidence>
<dbReference type="STRING" id="888061.AXF15_08525"/>
<dbReference type="CDD" id="cd07043">
    <property type="entry name" value="STAS_anti-anti-sigma_factors"/>
    <property type="match status" value="1"/>
</dbReference>
<dbReference type="PANTHER" id="PTHR30188:SF3">
    <property type="entry name" value="ABC TRANSPORTER PERMEASE"/>
    <property type="match status" value="1"/>
</dbReference>
<keyword evidence="1" id="KW-1133">Transmembrane helix</keyword>
<dbReference type="SUPFAM" id="SSF52091">
    <property type="entry name" value="SpoIIaa-like"/>
    <property type="match status" value="1"/>
</dbReference>
<dbReference type="PROSITE" id="PS50801">
    <property type="entry name" value="STAS"/>
    <property type="match status" value="1"/>
</dbReference>
<dbReference type="Pfam" id="PF13466">
    <property type="entry name" value="STAS_2"/>
    <property type="match status" value="1"/>
</dbReference>
<proteinExistence type="predicted"/>
<feature type="transmembrane region" description="Helical" evidence="1">
    <location>
        <begin position="196"/>
        <end position="220"/>
    </location>
</feature>
<feature type="domain" description="STAS" evidence="2">
    <location>
        <begin position="3"/>
        <end position="95"/>
    </location>
</feature>
<sequence length="290" mass="31139">MNTSLTIHQTSPSLSMSLGGTLDLHTTPDILHRLEGLGRSRSGEIRVDLSQVERMDDCGALIIVHLQNMATARNCALHLDNMPGHVRDLLKFLRLDTEQPAPAPRRSGAGLLARFGAKTLEMVDQISTHTLFVGDLTLTLLSLVRHPGCLRLGDLVSYMQRVGVDALPIVALISFLMGLIMAFMSAVQLQQFGANIYVASLVALAMVRELGPIMTAIIVAGRSGSAFAAEIGTMKVSEEVDALITMGFRPTMFLVAPKVIASVLVVPLLAMYSNLFAIAGGCSSASRLWT</sequence>
<protein>
    <recommendedName>
        <fullName evidence="2">STAS domain-containing protein</fullName>
    </recommendedName>
</protein>
<name>A0A109W651_9BACT</name>
<dbReference type="InterPro" id="IPR036513">
    <property type="entry name" value="STAS_dom_sf"/>
</dbReference>